<dbReference type="InterPro" id="IPR017452">
    <property type="entry name" value="GPCR_Rhodpsn_7TM"/>
</dbReference>
<evidence type="ECO:0000256" key="5">
    <source>
        <dbReference type="ARBA" id="ARBA00023136"/>
    </source>
</evidence>
<dbReference type="PANTHER" id="PTHR10489:SF932">
    <property type="entry name" value="G-PROTEIN COUPLED RECEPTORS FAMILY 1 PROFILE DOMAIN-CONTAINING PROTEIN"/>
    <property type="match status" value="1"/>
</dbReference>
<dbReference type="PROSITE" id="PS00237">
    <property type="entry name" value="G_PROTEIN_RECEP_F1_1"/>
    <property type="match status" value="1"/>
</dbReference>
<feature type="domain" description="G-protein coupled receptors family 1 profile" evidence="10">
    <location>
        <begin position="41"/>
        <end position="335"/>
    </location>
</feature>
<evidence type="ECO:0000256" key="2">
    <source>
        <dbReference type="ARBA" id="ARBA00022692"/>
    </source>
</evidence>
<dbReference type="SMART" id="SM01381">
    <property type="entry name" value="7TM_GPCR_Srsx"/>
    <property type="match status" value="1"/>
</dbReference>
<dbReference type="EMBL" id="CATQJL010000305">
    <property type="protein sequence ID" value="CAJ0604058.1"/>
    <property type="molecule type" value="Genomic_DNA"/>
</dbReference>
<dbReference type="GO" id="GO:0016020">
    <property type="term" value="C:membrane"/>
    <property type="evidence" value="ECO:0007669"/>
    <property type="project" value="UniProtKB-SubCell"/>
</dbReference>
<feature type="transmembrane region" description="Helical" evidence="9">
    <location>
        <begin position="114"/>
        <end position="134"/>
    </location>
</feature>
<comment type="subcellular location">
    <subcellularLocation>
        <location evidence="1">Membrane</location>
        <topology evidence="1">Multi-pass membrane protein</topology>
    </subcellularLocation>
</comment>
<keyword evidence="5 9" id="KW-0472">Membrane</keyword>
<comment type="similarity">
    <text evidence="8">Belongs to the G-protein coupled receptor 1 family.</text>
</comment>
<dbReference type="CDD" id="cd00637">
    <property type="entry name" value="7tm_classA_rhodopsin-like"/>
    <property type="match status" value="1"/>
</dbReference>
<sequence>MDNITLLNTTHEEVPTGSSRATLKLSLSVAYIILFIVGTIGNGIVIVMIINVLTSMRRTARRGKRKSLSNTNHVFIYVLGLSIVDLVVILHLPFLVVDLLKGEWLFGTAMCKLYWFGESISKLLSSFIMTVLSWDRYLAVCSPVKSMRIRSNCVALLVMFICSILAVILLLPVLIQSAVFKIDKMSMMPLQDDTDEHRLSDLHGTTISKCIFDSDAMFTLYTFMTGFVFPAILITLFYSRVICKVQESSRNMRIVRTLPEQGKRDVSTHRVQQVTKRIVAVILFYFLCWTPQWALNLMTQFNLIHVSWMTPALSAMFFVAHLLVCFNSAANPVLYALINRELRQQHVMAMARKRQSFTHATHGALEFVARHTHKISQNVPRGSAALSVVSIDMKRNSLLQRIRRSVIFRLAGVKSTFLQASSKIPSPSRASEVSNEPLKESLLITPTSSNAATMNIPEITITDNDDYL</sequence>
<reference evidence="11" key="1">
    <citation type="submission" date="2023-07" db="EMBL/GenBank/DDBJ databases">
        <authorList>
            <consortium name="CYATHOMIX"/>
        </authorList>
    </citation>
    <scope>NUCLEOTIDE SEQUENCE</scope>
    <source>
        <strain evidence="11">N/A</strain>
    </source>
</reference>
<organism evidence="11 12">
    <name type="scientific">Cylicocyclus nassatus</name>
    <name type="common">Nematode worm</name>
    <dbReference type="NCBI Taxonomy" id="53992"/>
    <lineage>
        <taxon>Eukaryota</taxon>
        <taxon>Metazoa</taxon>
        <taxon>Ecdysozoa</taxon>
        <taxon>Nematoda</taxon>
        <taxon>Chromadorea</taxon>
        <taxon>Rhabditida</taxon>
        <taxon>Rhabditina</taxon>
        <taxon>Rhabditomorpha</taxon>
        <taxon>Strongyloidea</taxon>
        <taxon>Strongylidae</taxon>
        <taxon>Cylicocyclus</taxon>
    </lineage>
</organism>
<dbReference type="GO" id="GO:0004930">
    <property type="term" value="F:G protein-coupled receptor activity"/>
    <property type="evidence" value="ECO:0007669"/>
    <property type="project" value="UniProtKB-KW"/>
</dbReference>
<keyword evidence="12" id="KW-1185">Reference proteome</keyword>
<dbReference type="InterPro" id="IPR050119">
    <property type="entry name" value="CCR1-9-like"/>
</dbReference>
<feature type="transmembrane region" description="Helical" evidence="9">
    <location>
        <begin position="154"/>
        <end position="180"/>
    </location>
</feature>
<dbReference type="Proteomes" id="UP001176961">
    <property type="component" value="Unassembled WGS sequence"/>
</dbReference>
<dbReference type="Gene3D" id="1.20.1070.10">
    <property type="entry name" value="Rhodopsin 7-helix transmembrane proteins"/>
    <property type="match status" value="1"/>
</dbReference>
<feature type="transmembrane region" description="Helical" evidence="9">
    <location>
        <begin position="315"/>
        <end position="338"/>
    </location>
</feature>
<feature type="transmembrane region" description="Helical" evidence="9">
    <location>
        <begin position="29"/>
        <end position="53"/>
    </location>
</feature>
<evidence type="ECO:0000256" key="1">
    <source>
        <dbReference type="ARBA" id="ARBA00004141"/>
    </source>
</evidence>
<evidence type="ECO:0000256" key="4">
    <source>
        <dbReference type="ARBA" id="ARBA00023040"/>
    </source>
</evidence>
<keyword evidence="2 8" id="KW-0812">Transmembrane</keyword>
<feature type="transmembrane region" description="Helical" evidence="9">
    <location>
        <begin position="74"/>
        <end position="94"/>
    </location>
</feature>
<feature type="transmembrane region" description="Helical" evidence="9">
    <location>
        <begin position="218"/>
        <end position="243"/>
    </location>
</feature>
<accession>A0AA36H5Q5</accession>
<dbReference type="PANTHER" id="PTHR10489">
    <property type="entry name" value="CELL ADHESION MOLECULE"/>
    <property type="match status" value="1"/>
</dbReference>
<name>A0AA36H5Q5_CYLNA</name>
<feature type="transmembrane region" description="Helical" evidence="9">
    <location>
        <begin position="278"/>
        <end position="295"/>
    </location>
</feature>
<proteinExistence type="inferred from homology"/>
<evidence type="ECO:0000256" key="6">
    <source>
        <dbReference type="ARBA" id="ARBA00023170"/>
    </source>
</evidence>
<gene>
    <name evidence="11" type="ORF">CYNAS_LOCUS16041</name>
</gene>
<keyword evidence="7 8" id="KW-0807">Transducer</keyword>
<evidence type="ECO:0000313" key="11">
    <source>
        <dbReference type="EMBL" id="CAJ0604058.1"/>
    </source>
</evidence>
<dbReference type="PROSITE" id="PS50262">
    <property type="entry name" value="G_PROTEIN_RECEP_F1_2"/>
    <property type="match status" value="1"/>
</dbReference>
<keyword evidence="4 8" id="KW-0297">G-protein coupled receptor</keyword>
<keyword evidence="3 9" id="KW-1133">Transmembrane helix</keyword>
<dbReference type="PRINTS" id="PR00237">
    <property type="entry name" value="GPCRRHODOPSN"/>
</dbReference>
<evidence type="ECO:0000256" key="9">
    <source>
        <dbReference type="SAM" id="Phobius"/>
    </source>
</evidence>
<keyword evidence="6 8" id="KW-0675">Receptor</keyword>
<evidence type="ECO:0000256" key="7">
    <source>
        <dbReference type="ARBA" id="ARBA00023224"/>
    </source>
</evidence>
<protein>
    <recommendedName>
        <fullName evidence="10">G-protein coupled receptors family 1 profile domain-containing protein</fullName>
    </recommendedName>
</protein>
<comment type="caution">
    <text evidence="11">The sequence shown here is derived from an EMBL/GenBank/DDBJ whole genome shotgun (WGS) entry which is preliminary data.</text>
</comment>
<evidence type="ECO:0000313" key="12">
    <source>
        <dbReference type="Proteomes" id="UP001176961"/>
    </source>
</evidence>
<dbReference type="Pfam" id="PF00001">
    <property type="entry name" value="7tm_1"/>
    <property type="match status" value="1"/>
</dbReference>
<dbReference type="SUPFAM" id="SSF81321">
    <property type="entry name" value="Family A G protein-coupled receptor-like"/>
    <property type="match status" value="1"/>
</dbReference>
<evidence type="ECO:0000256" key="3">
    <source>
        <dbReference type="ARBA" id="ARBA00022989"/>
    </source>
</evidence>
<dbReference type="AlphaFoldDB" id="A0AA36H5Q5"/>
<evidence type="ECO:0000259" key="10">
    <source>
        <dbReference type="PROSITE" id="PS50262"/>
    </source>
</evidence>
<evidence type="ECO:0000256" key="8">
    <source>
        <dbReference type="RuleBase" id="RU000688"/>
    </source>
</evidence>
<dbReference type="InterPro" id="IPR000276">
    <property type="entry name" value="GPCR_Rhodpsn"/>
</dbReference>